<dbReference type="InterPro" id="IPR036412">
    <property type="entry name" value="HAD-like_sf"/>
</dbReference>
<dbReference type="SUPFAM" id="SSF56784">
    <property type="entry name" value="HAD-like"/>
    <property type="match status" value="1"/>
</dbReference>
<dbReference type="EC" id="3.1.3.18" evidence="5 10"/>
<comment type="caution">
    <text evidence="11">The sequence shown here is derived from an EMBL/GenBank/DDBJ whole genome shotgun (WGS) entry which is preliminary data.</text>
</comment>
<sequence>MAKKLSALLDQPLQGLLFDLDGTLVDSVPDLAVAVDAMLAAANLPLAGESRVRTWVGNGAKVLVQKALAFAQNCELAELDDAELAQQQQQFFKYYRQSSGQHSALYAGVMPALQHWHSQGIAMAVVTNKPAEFIPHILKQFALEDFFTVCLGGDSLPQRKPQPAPLIQACAALAVPLDRCVMIGDSQIDVAAARAAGMPVACVNYGYNQGQPISAANPDVVVGSLLELCA</sequence>
<dbReference type="GO" id="GO:0046872">
    <property type="term" value="F:metal ion binding"/>
    <property type="evidence" value="ECO:0007669"/>
    <property type="project" value="UniProtKB-KW"/>
</dbReference>
<evidence type="ECO:0000313" key="12">
    <source>
        <dbReference type="Proteomes" id="UP001069090"/>
    </source>
</evidence>
<organism evidence="11 12">
    <name type="scientific">Dasania phycosphaerae</name>
    <dbReference type="NCBI Taxonomy" id="2950436"/>
    <lineage>
        <taxon>Bacteria</taxon>
        <taxon>Pseudomonadati</taxon>
        <taxon>Pseudomonadota</taxon>
        <taxon>Gammaproteobacteria</taxon>
        <taxon>Cellvibrionales</taxon>
        <taxon>Spongiibacteraceae</taxon>
        <taxon>Dasania</taxon>
    </lineage>
</organism>
<feature type="binding site" evidence="10">
    <location>
        <position position="185"/>
    </location>
    <ligand>
        <name>Mg(2+)</name>
        <dbReference type="ChEBI" id="CHEBI:18420"/>
    </ligand>
</feature>
<dbReference type="GO" id="GO:0005975">
    <property type="term" value="P:carbohydrate metabolic process"/>
    <property type="evidence" value="ECO:0007669"/>
    <property type="project" value="InterPro"/>
</dbReference>
<accession>A0A9J6RKI0</accession>
<dbReference type="NCBIfam" id="TIGR01549">
    <property type="entry name" value="HAD-SF-IA-v1"/>
    <property type="match status" value="1"/>
</dbReference>
<dbReference type="Gene3D" id="3.40.50.1000">
    <property type="entry name" value="HAD superfamily/HAD-like"/>
    <property type="match status" value="1"/>
</dbReference>
<gene>
    <name evidence="11" type="ORF">O0V09_05960</name>
</gene>
<dbReference type="Pfam" id="PF13419">
    <property type="entry name" value="HAD_2"/>
    <property type="match status" value="1"/>
</dbReference>
<comment type="function">
    <text evidence="10">Specifically catalyzes the dephosphorylation of 2-phosphoglycolate. Is involved in the dissimilation of the intracellular 2-phosphoglycolate formed during the DNA repair of 3'-phosphoglycolate ends, a major class of DNA lesions induced by oxidative stress.</text>
</comment>
<dbReference type="PANTHER" id="PTHR43434:SF1">
    <property type="entry name" value="PHOSPHOGLYCOLATE PHOSPHATASE"/>
    <property type="match status" value="1"/>
</dbReference>
<evidence type="ECO:0000256" key="8">
    <source>
        <dbReference type="ARBA" id="ARBA00022842"/>
    </source>
</evidence>
<dbReference type="NCBIfam" id="TIGR01509">
    <property type="entry name" value="HAD-SF-IA-v3"/>
    <property type="match status" value="1"/>
</dbReference>
<dbReference type="PANTHER" id="PTHR43434">
    <property type="entry name" value="PHOSPHOGLYCOLATE PHOSPHATASE"/>
    <property type="match status" value="1"/>
</dbReference>
<feature type="binding site" evidence="10">
    <location>
        <position position="19"/>
    </location>
    <ligand>
        <name>Mg(2+)</name>
        <dbReference type="ChEBI" id="CHEBI:18420"/>
    </ligand>
</feature>
<dbReference type="PRINTS" id="PR00413">
    <property type="entry name" value="HADHALOGNASE"/>
</dbReference>
<evidence type="ECO:0000256" key="10">
    <source>
        <dbReference type="HAMAP-Rule" id="MF_00495"/>
    </source>
</evidence>
<name>A0A9J6RKI0_9GAMM</name>
<dbReference type="RefSeq" id="WP_258330891.1">
    <property type="nucleotide sequence ID" value="NZ_JAPTGG010000004.1"/>
</dbReference>
<evidence type="ECO:0000256" key="9">
    <source>
        <dbReference type="ARBA" id="ARBA00023277"/>
    </source>
</evidence>
<dbReference type="GO" id="GO:0008967">
    <property type="term" value="F:phosphoglycolate phosphatase activity"/>
    <property type="evidence" value="ECO:0007669"/>
    <property type="project" value="UniProtKB-UniRule"/>
</dbReference>
<dbReference type="SFLD" id="SFLDG01129">
    <property type="entry name" value="C1.5:_HAD__Beta-PGM__Phosphata"/>
    <property type="match status" value="1"/>
</dbReference>
<dbReference type="SFLD" id="SFLDG01135">
    <property type="entry name" value="C1.5.6:_HAD__Beta-PGM__Phospha"/>
    <property type="match status" value="1"/>
</dbReference>
<dbReference type="FunFam" id="3.40.50.1000:FF:000022">
    <property type="entry name" value="Phosphoglycolate phosphatase"/>
    <property type="match status" value="1"/>
</dbReference>
<keyword evidence="9 10" id="KW-0119">Carbohydrate metabolism</keyword>
<dbReference type="GO" id="GO:0006281">
    <property type="term" value="P:DNA repair"/>
    <property type="evidence" value="ECO:0007669"/>
    <property type="project" value="TreeGrafter"/>
</dbReference>
<dbReference type="CDD" id="cd16417">
    <property type="entry name" value="HAD_PGPase"/>
    <property type="match status" value="1"/>
</dbReference>
<dbReference type="InterPro" id="IPR050155">
    <property type="entry name" value="HAD-like_hydrolase_sf"/>
</dbReference>
<keyword evidence="7 10" id="KW-0378">Hydrolase</keyword>
<dbReference type="GO" id="GO:0005829">
    <property type="term" value="C:cytosol"/>
    <property type="evidence" value="ECO:0007669"/>
    <property type="project" value="TreeGrafter"/>
</dbReference>
<reference evidence="11 12" key="1">
    <citation type="submission" date="2022-12" db="EMBL/GenBank/DDBJ databases">
        <title>Dasania phycosphaerae sp. nov., isolated from particulate material of the south coast of Korea.</title>
        <authorList>
            <person name="Jiang Y."/>
        </authorList>
    </citation>
    <scope>NUCLEOTIDE SEQUENCE [LARGE SCALE GENOMIC DNA]</scope>
    <source>
        <strain evidence="11 12">GY-19</strain>
    </source>
</reference>
<dbReference type="InterPro" id="IPR023198">
    <property type="entry name" value="PGP-like_dom2"/>
</dbReference>
<evidence type="ECO:0000256" key="7">
    <source>
        <dbReference type="ARBA" id="ARBA00022801"/>
    </source>
</evidence>
<dbReference type="HAMAP" id="MF_00495">
    <property type="entry name" value="GPH_hydrolase_bact"/>
    <property type="match status" value="1"/>
</dbReference>
<keyword evidence="8 10" id="KW-0460">Magnesium</keyword>
<comment type="similarity">
    <text evidence="4 10">Belongs to the HAD-like hydrolase superfamily. CbbY/CbbZ/Gph/YieH family.</text>
</comment>
<dbReference type="Proteomes" id="UP001069090">
    <property type="component" value="Unassembled WGS sequence"/>
</dbReference>
<evidence type="ECO:0000256" key="1">
    <source>
        <dbReference type="ARBA" id="ARBA00000830"/>
    </source>
</evidence>
<comment type="cofactor">
    <cofactor evidence="2 10">
        <name>Mg(2+)</name>
        <dbReference type="ChEBI" id="CHEBI:18420"/>
    </cofactor>
</comment>
<evidence type="ECO:0000256" key="4">
    <source>
        <dbReference type="ARBA" id="ARBA00006171"/>
    </source>
</evidence>
<evidence type="ECO:0000256" key="2">
    <source>
        <dbReference type="ARBA" id="ARBA00001946"/>
    </source>
</evidence>
<dbReference type="InterPro" id="IPR023214">
    <property type="entry name" value="HAD_sf"/>
</dbReference>
<dbReference type="InterPro" id="IPR006439">
    <property type="entry name" value="HAD-SF_hydro_IA"/>
</dbReference>
<evidence type="ECO:0000256" key="5">
    <source>
        <dbReference type="ARBA" id="ARBA00013078"/>
    </source>
</evidence>
<evidence type="ECO:0000256" key="6">
    <source>
        <dbReference type="ARBA" id="ARBA00022723"/>
    </source>
</evidence>
<evidence type="ECO:0000256" key="3">
    <source>
        <dbReference type="ARBA" id="ARBA00004818"/>
    </source>
</evidence>
<dbReference type="EMBL" id="JAPTGG010000004">
    <property type="protein sequence ID" value="MCZ0864736.1"/>
    <property type="molecule type" value="Genomic_DNA"/>
</dbReference>
<dbReference type="AlphaFoldDB" id="A0A9J6RKI0"/>
<dbReference type="SFLD" id="SFLDS00003">
    <property type="entry name" value="Haloacid_Dehalogenase"/>
    <property type="match status" value="1"/>
</dbReference>
<dbReference type="InterPro" id="IPR041492">
    <property type="entry name" value="HAD_2"/>
</dbReference>
<comment type="pathway">
    <text evidence="3 10">Organic acid metabolism; glycolate biosynthesis; glycolate from 2-phosphoglycolate: step 1/1.</text>
</comment>
<dbReference type="GO" id="GO:0046295">
    <property type="term" value="P:glycolate biosynthetic process"/>
    <property type="evidence" value="ECO:0007669"/>
    <property type="project" value="UniProtKB-UniRule"/>
</dbReference>
<dbReference type="NCBIfam" id="TIGR01449">
    <property type="entry name" value="PGP_bact"/>
    <property type="match status" value="1"/>
</dbReference>
<dbReference type="Gene3D" id="1.10.150.240">
    <property type="entry name" value="Putative phosphatase, domain 2"/>
    <property type="match status" value="1"/>
</dbReference>
<keyword evidence="6 10" id="KW-0479">Metal-binding</keyword>
<dbReference type="NCBIfam" id="NF009695">
    <property type="entry name" value="PRK13222.1-2"/>
    <property type="match status" value="1"/>
</dbReference>
<dbReference type="InterPro" id="IPR037512">
    <property type="entry name" value="PGPase_prok"/>
</dbReference>
<feature type="active site" description="Nucleophile" evidence="10">
    <location>
        <position position="19"/>
    </location>
</feature>
<protein>
    <recommendedName>
        <fullName evidence="5 10">Phosphoglycolate phosphatase</fullName>
        <shortName evidence="10">PGP</shortName>
        <shortName evidence="10">PGPase</shortName>
        <ecNumber evidence="5 10">3.1.3.18</ecNumber>
    </recommendedName>
</protein>
<keyword evidence="12" id="KW-1185">Reference proteome</keyword>
<proteinExistence type="inferred from homology"/>
<comment type="catalytic activity">
    <reaction evidence="1 10">
        <text>2-phosphoglycolate + H2O = glycolate + phosphate</text>
        <dbReference type="Rhea" id="RHEA:14369"/>
        <dbReference type="ChEBI" id="CHEBI:15377"/>
        <dbReference type="ChEBI" id="CHEBI:29805"/>
        <dbReference type="ChEBI" id="CHEBI:43474"/>
        <dbReference type="ChEBI" id="CHEBI:58033"/>
        <dbReference type="EC" id="3.1.3.18"/>
    </reaction>
</comment>
<feature type="binding site" evidence="10">
    <location>
        <position position="21"/>
    </location>
    <ligand>
        <name>Mg(2+)</name>
        <dbReference type="ChEBI" id="CHEBI:18420"/>
    </ligand>
</feature>
<evidence type="ECO:0000313" key="11">
    <source>
        <dbReference type="EMBL" id="MCZ0864736.1"/>
    </source>
</evidence>